<reference evidence="1 2" key="1">
    <citation type="submission" date="2017-07" db="EMBL/GenBank/DDBJ databases">
        <title>Genome sequencing and assembly of Paenibacillus rigui.</title>
        <authorList>
            <person name="Mayilraj S."/>
        </authorList>
    </citation>
    <scope>NUCLEOTIDE SEQUENCE [LARGE SCALE GENOMIC DNA]</scope>
    <source>
        <strain evidence="1 2">JCM 16352</strain>
    </source>
</reference>
<evidence type="ECO:0000313" key="2">
    <source>
        <dbReference type="Proteomes" id="UP000215509"/>
    </source>
</evidence>
<organism evidence="1 2">
    <name type="scientific">Paenibacillus rigui</name>
    <dbReference type="NCBI Taxonomy" id="554312"/>
    <lineage>
        <taxon>Bacteria</taxon>
        <taxon>Bacillati</taxon>
        <taxon>Bacillota</taxon>
        <taxon>Bacilli</taxon>
        <taxon>Bacillales</taxon>
        <taxon>Paenibacillaceae</taxon>
        <taxon>Paenibacillus</taxon>
    </lineage>
</organism>
<accession>A0A229UUS6</accession>
<keyword evidence="2" id="KW-1185">Reference proteome</keyword>
<evidence type="ECO:0008006" key="3">
    <source>
        <dbReference type="Google" id="ProtNLM"/>
    </source>
</evidence>
<dbReference type="AlphaFoldDB" id="A0A229UUS6"/>
<sequence length="108" mass="12596">MSKIFVEYQILPQYRPAYSAWVGKVRAVCPQLEVYEGSDQPGLYVEMWEGVSQDDYRRMKAIRKDKAGNVENHLPMAADWAQVDWSPLAEWVQGGESKIHIWHFVKVR</sequence>
<dbReference type="Proteomes" id="UP000215509">
    <property type="component" value="Unassembled WGS sequence"/>
</dbReference>
<gene>
    <name evidence="1" type="ORF">CF651_05330</name>
</gene>
<name>A0A229UUS6_9BACL</name>
<dbReference type="RefSeq" id="WP_094013830.1">
    <property type="nucleotide sequence ID" value="NZ_NMQW01000008.1"/>
</dbReference>
<proteinExistence type="predicted"/>
<dbReference type="EMBL" id="NMQW01000008">
    <property type="protein sequence ID" value="OXM87083.1"/>
    <property type="molecule type" value="Genomic_DNA"/>
</dbReference>
<evidence type="ECO:0000313" key="1">
    <source>
        <dbReference type="EMBL" id="OXM87083.1"/>
    </source>
</evidence>
<dbReference type="OrthoDB" id="2967153at2"/>
<comment type="caution">
    <text evidence="1">The sequence shown here is derived from an EMBL/GenBank/DDBJ whole genome shotgun (WGS) entry which is preliminary data.</text>
</comment>
<protein>
    <recommendedName>
        <fullName evidence="3">NIPSNAP domain-containing protein</fullName>
    </recommendedName>
</protein>